<evidence type="ECO:0000256" key="2">
    <source>
        <dbReference type="RuleBase" id="RU362097"/>
    </source>
</evidence>
<comment type="subcellular location">
    <subcellularLocation>
        <location evidence="2">Cell membrane</location>
        <topology evidence="2">Lipid-anchor</topology>
    </subcellularLocation>
</comment>
<dbReference type="InterPro" id="IPR010131">
    <property type="entry name" value="MdtP/NodT-like"/>
</dbReference>
<dbReference type="Gene3D" id="1.20.1600.10">
    <property type="entry name" value="Outer membrane efflux proteins (OEP)"/>
    <property type="match status" value="1"/>
</dbReference>
<dbReference type="EMBL" id="JAXCLA010000013">
    <property type="protein sequence ID" value="MDY0748990.1"/>
    <property type="molecule type" value="Genomic_DNA"/>
</dbReference>
<name>A0ABU5DRP0_9BURK</name>
<dbReference type="SUPFAM" id="SSF56954">
    <property type="entry name" value="Outer membrane efflux proteins (OEP)"/>
    <property type="match status" value="1"/>
</dbReference>
<feature type="signal peptide" evidence="2">
    <location>
        <begin position="1"/>
        <end position="18"/>
    </location>
</feature>
<dbReference type="NCBIfam" id="TIGR01845">
    <property type="entry name" value="outer_NodT"/>
    <property type="match status" value="1"/>
</dbReference>
<dbReference type="PROSITE" id="PS51257">
    <property type="entry name" value="PROKAR_LIPOPROTEIN"/>
    <property type="match status" value="1"/>
</dbReference>
<keyword evidence="2" id="KW-0564">Palmitate</keyword>
<keyword evidence="2" id="KW-0449">Lipoprotein</keyword>
<evidence type="ECO:0000313" key="4">
    <source>
        <dbReference type="Proteomes" id="UP001285263"/>
    </source>
</evidence>
<organism evidence="3 4">
    <name type="scientific">Roseateles agri</name>
    <dbReference type="NCBI Taxonomy" id="3098619"/>
    <lineage>
        <taxon>Bacteria</taxon>
        <taxon>Pseudomonadati</taxon>
        <taxon>Pseudomonadota</taxon>
        <taxon>Betaproteobacteria</taxon>
        <taxon>Burkholderiales</taxon>
        <taxon>Sphaerotilaceae</taxon>
        <taxon>Roseateles</taxon>
    </lineage>
</organism>
<dbReference type="Gene3D" id="2.20.200.10">
    <property type="entry name" value="Outer membrane efflux proteins (OEP)"/>
    <property type="match status" value="1"/>
</dbReference>
<comment type="caution">
    <text evidence="3">The sequence shown here is derived from an EMBL/GenBank/DDBJ whole genome shotgun (WGS) entry which is preliminary data.</text>
</comment>
<dbReference type="InterPro" id="IPR003423">
    <property type="entry name" value="OMP_efflux"/>
</dbReference>
<protein>
    <submittedName>
        <fullName evidence="3">Efflux transporter outer membrane subunit</fullName>
    </submittedName>
</protein>
<keyword evidence="2" id="KW-1134">Transmembrane beta strand</keyword>
<keyword evidence="2" id="KW-0812">Transmembrane</keyword>
<gene>
    <name evidence="3" type="ORF">SNE35_31115</name>
</gene>
<dbReference type="RefSeq" id="WP_320426959.1">
    <property type="nucleotide sequence ID" value="NZ_JAXCLA010000013.1"/>
</dbReference>
<sequence length="469" mass="48621">MTRNLFSIAALLMLSACAGLTPEYKRPEAPVAASWPTGPAYAPAAAASSTAADLPWQSFILDERLRQVVTQALAGSRSLRKTISDIESARAQYGEQRAALVPTVQANVSGSASRALNGGSGNAASTTHSYSAAAGVSSYELDLFGRVRSLTGAALETYLASEEASRSTRISLIASTATAWFTLAADQSLLELSRRTLAAAEQTMALTRKRLDVGVASRVDVTDAETIYQQARADVASATTAVAQDRNALELLVGGPVADALLPGAAQPASEWLADVPAGLSSEVLLRRPDVLQAEHQLKAANANIGAARAAFFPQLTLTGSAGLASTALSSLFSGGASVWSAAPALGLTLFDGGAHRSALQYSQAQRDGYVAAYELAVQTAFRETADALARQGTMAEQLAAQQALVAAAQASYQLASDRYSKGVDTFLNALVAQRTLYSAQQTLATTQLTALTNRVTLYKALGGGAVGS</sequence>
<keyword evidence="4" id="KW-1185">Reference proteome</keyword>
<dbReference type="Pfam" id="PF02321">
    <property type="entry name" value="OEP"/>
    <property type="match status" value="2"/>
</dbReference>
<dbReference type="PANTHER" id="PTHR30203:SF32">
    <property type="entry name" value="CATION EFFLUX SYSTEM PROTEIN CUSC"/>
    <property type="match status" value="1"/>
</dbReference>
<proteinExistence type="inferred from homology"/>
<keyword evidence="2" id="KW-0732">Signal</keyword>
<evidence type="ECO:0000313" key="3">
    <source>
        <dbReference type="EMBL" id="MDY0748990.1"/>
    </source>
</evidence>
<feature type="chain" id="PRO_5044971190" evidence="2">
    <location>
        <begin position="19"/>
        <end position="469"/>
    </location>
</feature>
<keyword evidence="2" id="KW-0472">Membrane</keyword>
<dbReference type="Proteomes" id="UP001285263">
    <property type="component" value="Unassembled WGS sequence"/>
</dbReference>
<evidence type="ECO:0000256" key="1">
    <source>
        <dbReference type="ARBA" id="ARBA00007613"/>
    </source>
</evidence>
<comment type="similarity">
    <text evidence="1 2">Belongs to the outer membrane factor (OMF) (TC 1.B.17) family.</text>
</comment>
<reference evidence="3 4" key="1">
    <citation type="submission" date="2023-11" db="EMBL/GenBank/DDBJ databases">
        <title>Paucibacter sp. nov., isolated from fresh soil in Korea.</title>
        <authorList>
            <person name="Le N.T.T."/>
        </authorList>
    </citation>
    <scope>NUCLEOTIDE SEQUENCE [LARGE SCALE GENOMIC DNA]</scope>
    <source>
        <strain evidence="3 4">R3-3</strain>
    </source>
</reference>
<accession>A0ABU5DRP0</accession>
<dbReference type="PANTHER" id="PTHR30203">
    <property type="entry name" value="OUTER MEMBRANE CATION EFFLUX PROTEIN"/>
    <property type="match status" value="1"/>
</dbReference>